<dbReference type="RefSeq" id="WP_377180950.1">
    <property type="nucleotide sequence ID" value="NZ_JBHUPD010000001.1"/>
</dbReference>
<dbReference type="EMBL" id="JBHUPD010000001">
    <property type="protein sequence ID" value="MFD2870851.1"/>
    <property type="molecule type" value="Genomic_DNA"/>
</dbReference>
<proteinExistence type="predicted"/>
<protein>
    <recommendedName>
        <fullName evidence="3">Collagen triple helix repeat protein</fullName>
    </recommendedName>
</protein>
<evidence type="ECO:0008006" key="3">
    <source>
        <dbReference type="Google" id="ProtNLM"/>
    </source>
</evidence>
<dbReference type="Proteomes" id="UP001597557">
    <property type="component" value="Unassembled WGS sequence"/>
</dbReference>
<gene>
    <name evidence="1" type="ORF">ACFS5N_00135</name>
</gene>
<sequence length="472" mass="49803">MSDKKISDLTEAGAINQTDVSILVSSGSDYKFAFSTLLQFLGNNLNVGANISFGTTLPQNISGKNGDLFINTTSGSFAQKVSGIWSVVYTLPSNNTQTDTTVLYGSGIPASSAGNNGDTYINTGTGVFYKKSAGNWGQVFSMQTGPQGPQGTAGINGSNGTNGLSVLNGFGNPSNLNTGVNGDFYINTSNYTLFGPKTGGNWGEGVSLIPPGLKAGGAAGQALIKASDNDYDTEWNTLNISFEAIEGQPSDNAPLSSILNNKVDKVTGYSLSQENYTTAEKSKLANLSEHFKGKFTTLSALTTANPTGNLGDYAFVDTGTGYDSKMYIWDGDDNTWVMSSGETTPDATETSSGLIELATIAEALARTDDQRAMTALKTISLILDEKKKVSYQINPVSLNEVSILMENSGQVNSILISGANNAKLKIGTSGTYPTGAQTYPFPYSAGDRVFITYNYNDLTQASCNVKLKCQDN</sequence>
<keyword evidence="2" id="KW-1185">Reference proteome</keyword>
<comment type="caution">
    <text evidence="1">The sequence shown here is derived from an EMBL/GenBank/DDBJ whole genome shotgun (WGS) entry which is preliminary data.</text>
</comment>
<evidence type="ECO:0000313" key="2">
    <source>
        <dbReference type="Proteomes" id="UP001597557"/>
    </source>
</evidence>
<reference evidence="2" key="1">
    <citation type="journal article" date="2019" name="Int. J. Syst. Evol. Microbiol.">
        <title>The Global Catalogue of Microorganisms (GCM) 10K type strain sequencing project: providing services to taxonomists for standard genome sequencing and annotation.</title>
        <authorList>
            <consortium name="The Broad Institute Genomics Platform"/>
            <consortium name="The Broad Institute Genome Sequencing Center for Infectious Disease"/>
            <person name="Wu L."/>
            <person name="Ma J."/>
        </authorList>
    </citation>
    <scope>NUCLEOTIDE SEQUENCE [LARGE SCALE GENOMIC DNA]</scope>
    <source>
        <strain evidence="2">KCTC 22437</strain>
    </source>
</reference>
<accession>A0ABW5Y6J3</accession>
<organism evidence="1 2">
    <name type="scientific">Mucilaginibacter ximonensis</name>
    <dbReference type="NCBI Taxonomy" id="538021"/>
    <lineage>
        <taxon>Bacteria</taxon>
        <taxon>Pseudomonadati</taxon>
        <taxon>Bacteroidota</taxon>
        <taxon>Sphingobacteriia</taxon>
        <taxon>Sphingobacteriales</taxon>
        <taxon>Sphingobacteriaceae</taxon>
        <taxon>Mucilaginibacter</taxon>
    </lineage>
</organism>
<evidence type="ECO:0000313" key="1">
    <source>
        <dbReference type="EMBL" id="MFD2870851.1"/>
    </source>
</evidence>
<name>A0ABW5Y6J3_9SPHI</name>